<dbReference type="GO" id="GO:0048476">
    <property type="term" value="C:Holliday junction resolvase complex"/>
    <property type="evidence" value="ECO:0007669"/>
    <property type="project" value="UniProtKB-UniRule"/>
</dbReference>
<dbReference type="GO" id="GO:0000712">
    <property type="term" value="P:resolution of meiotic recombination intermediates"/>
    <property type="evidence" value="ECO:0007669"/>
    <property type="project" value="TreeGrafter"/>
</dbReference>
<reference evidence="20" key="1">
    <citation type="journal article" date="2017" name="Nucleic Acids Res.">
        <title>Proteogenomics produces comprehensive and highly accurate protein-coding gene annotation in a complete genome assembly of Malassezia sympodialis.</title>
        <authorList>
            <person name="Zhu Y."/>
            <person name="Engstroem P.G."/>
            <person name="Tellgren-Roth C."/>
            <person name="Baudo C.D."/>
            <person name="Kennell J.C."/>
            <person name="Sun S."/>
            <person name="Billmyre R.B."/>
            <person name="Schroeder M.S."/>
            <person name="Andersson A."/>
            <person name="Holm T."/>
            <person name="Sigurgeirsson B."/>
            <person name="Wu G."/>
            <person name="Sankaranarayanan S.R."/>
            <person name="Siddharthan R."/>
            <person name="Sanyal K."/>
            <person name="Lundeberg J."/>
            <person name="Nystedt B."/>
            <person name="Boekhout T."/>
            <person name="Dawson T.L. Jr."/>
            <person name="Heitman J."/>
            <person name="Scheynius A."/>
            <person name="Lehtioe J."/>
        </authorList>
    </citation>
    <scope>NUCLEOTIDE SEQUENCE [LARGE SCALE GENOMIC DNA]</scope>
    <source>
        <strain evidence="20">ATCC 42132</strain>
    </source>
</reference>
<dbReference type="OMA" id="ELGDAMW"/>
<dbReference type="STRING" id="1230383.A0A1M8A8P8"/>
<evidence type="ECO:0000256" key="12">
    <source>
        <dbReference type="ARBA" id="ARBA00023204"/>
    </source>
</evidence>
<comment type="subcellular location">
    <subcellularLocation>
        <location evidence="2 16">Nucleus</location>
    </subcellularLocation>
</comment>
<dbReference type="Gene3D" id="3.40.50.10130">
    <property type="match status" value="1"/>
</dbReference>
<protein>
    <recommendedName>
        <fullName evidence="4 16">Crossover junction endonuclease MUS81</fullName>
        <ecNumber evidence="16">3.1.22.-</ecNumber>
    </recommendedName>
</protein>
<evidence type="ECO:0000256" key="3">
    <source>
        <dbReference type="ARBA" id="ARBA00010015"/>
    </source>
</evidence>
<feature type="domain" description="ERCC4" evidence="18">
    <location>
        <begin position="403"/>
        <end position="520"/>
    </location>
</feature>
<dbReference type="InterPro" id="IPR033309">
    <property type="entry name" value="Mus81"/>
</dbReference>
<keyword evidence="8 16" id="KW-0227">DNA damage</keyword>
<comment type="cofactor">
    <cofactor evidence="1 16">
        <name>Mg(2+)</name>
        <dbReference type="ChEBI" id="CHEBI:18420"/>
    </cofactor>
</comment>
<dbReference type="InterPro" id="IPR027421">
    <property type="entry name" value="DNA_pol_lamdba_lyase_dom_sf"/>
</dbReference>
<dbReference type="PANTHER" id="PTHR13451:SF0">
    <property type="entry name" value="CROSSOVER JUNCTION ENDONUCLEASE MUS81"/>
    <property type="match status" value="1"/>
</dbReference>
<dbReference type="GO" id="GO:0048257">
    <property type="term" value="F:3'-flap endonuclease activity"/>
    <property type="evidence" value="ECO:0007669"/>
    <property type="project" value="TreeGrafter"/>
</dbReference>
<dbReference type="Pfam" id="PF14716">
    <property type="entry name" value="HHH_8"/>
    <property type="match status" value="1"/>
</dbReference>
<dbReference type="SMART" id="SM00891">
    <property type="entry name" value="ERCC4"/>
    <property type="match status" value="1"/>
</dbReference>
<accession>A0A1M8A8P8</accession>
<keyword evidence="10 16" id="KW-0460">Magnesium</keyword>
<evidence type="ECO:0000256" key="10">
    <source>
        <dbReference type="ARBA" id="ARBA00022842"/>
    </source>
</evidence>
<dbReference type="GO" id="GO:0031573">
    <property type="term" value="P:mitotic intra-S DNA damage checkpoint signaling"/>
    <property type="evidence" value="ECO:0007669"/>
    <property type="project" value="TreeGrafter"/>
</dbReference>
<dbReference type="GO" id="GO:0008821">
    <property type="term" value="F:crossover junction DNA endonuclease activity"/>
    <property type="evidence" value="ECO:0007669"/>
    <property type="project" value="UniProtKB-UniRule"/>
</dbReference>
<dbReference type="CDD" id="cd20074">
    <property type="entry name" value="XPF_nuclease_Mus81"/>
    <property type="match status" value="1"/>
</dbReference>
<dbReference type="Gene3D" id="1.10.150.110">
    <property type="entry name" value="DNA polymerase beta, N-terminal domain-like"/>
    <property type="match status" value="1"/>
</dbReference>
<organism evidence="19 20">
    <name type="scientific">Malassezia sympodialis (strain ATCC 42132)</name>
    <name type="common">Atopic eczema-associated yeast</name>
    <dbReference type="NCBI Taxonomy" id="1230383"/>
    <lineage>
        <taxon>Eukaryota</taxon>
        <taxon>Fungi</taxon>
        <taxon>Dikarya</taxon>
        <taxon>Basidiomycota</taxon>
        <taxon>Ustilaginomycotina</taxon>
        <taxon>Malasseziomycetes</taxon>
        <taxon>Malasseziales</taxon>
        <taxon>Malasseziaceae</taxon>
        <taxon>Malassezia</taxon>
    </lineage>
</organism>
<evidence type="ECO:0000256" key="6">
    <source>
        <dbReference type="ARBA" id="ARBA00022723"/>
    </source>
</evidence>
<dbReference type="Proteomes" id="UP000186303">
    <property type="component" value="Chromosome 5"/>
</dbReference>
<evidence type="ECO:0000256" key="15">
    <source>
        <dbReference type="ARBA" id="ARBA00058015"/>
    </source>
</evidence>
<dbReference type="InterPro" id="IPR036388">
    <property type="entry name" value="WH-like_DNA-bd_sf"/>
</dbReference>
<dbReference type="Pfam" id="PF21292">
    <property type="entry name" value="EME1-MUS81_C"/>
    <property type="match status" value="1"/>
</dbReference>
<evidence type="ECO:0000256" key="5">
    <source>
        <dbReference type="ARBA" id="ARBA00022722"/>
    </source>
</evidence>
<sequence length="703" mass="78166">MDAAHAEPCRVWIMLLDKWTEDARARGAKSATAYFKAQRALSECTDTLTHPCETVRLKGIGDSIARRLEVEYEQWCRENDREPPQRPSAGNTNDTSTPAPVRARKQRRTKEYIPALRSGAHGILVGLYTKVVDERDEEAQVGKAELIARAQPFCDKDYNVPSSGGNHVGPRSLRLHGTSSASQSAGLSRRAFTTAWAGMKTLIDKGYVYRQGNPPLFSLSSQGWQVAQALATAEGVAKPPSQDATQDPAAEPTEAQSEPLPPSSPPGDILPQLYLPPRSQHVLADQDPVDVIDEETAAQEGADANLHLLINLVPSSSDDVYEVGPPTQPLPIGTPCQGPKSISISLIDSSPIVISSSSMTPHEPREPMAATRPPAPRSSPLCEPATPSMPPCYTFPPSSYTIHMVMDFREVRARSLSMAGGGPSRRVTFEEALQQRGVSCELRALELGDIVWIARPKPDLEPSLARMWSFAQEVVLDTIVERKRLDDLAHSLVDGRWHNQKKRLHESGAGQVIFLIEDFDVTELMQRYGKQIQTAISSTQLIDGFFVQRTADGQATVDFLATVHQTLEDMYRDQPLHVLKEHTIDRDHYHELQQRLRADHPSTLFHVSFHTYQQLNGKSSSSGTLQDTWARMLLYIRGTSEDKVLEIVHRWPTPQHLVQAYRACSSDEEARLLLSRTIDPQTPVARRQIGPKLSERIWQVMRA</sequence>
<dbReference type="GO" id="GO:0003677">
    <property type="term" value="F:DNA binding"/>
    <property type="evidence" value="ECO:0007669"/>
    <property type="project" value="UniProtKB-UniRule"/>
</dbReference>
<feature type="region of interest" description="Disordered" evidence="17">
    <location>
        <begin position="234"/>
        <end position="273"/>
    </location>
</feature>
<dbReference type="InterPro" id="IPR042530">
    <property type="entry name" value="EME1/EME2_C"/>
</dbReference>
<keyword evidence="9 16" id="KW-0378">Hydrolase</keyword>
<dbReference type="EMBL" id="LT671825">
    <property type="protein sequence ID" value="SHO78855.1"/>
    <property type="molecule type" value="Genomic_DNA"/>
</dbReference>
<comment type="subunit">
    <text evidence="16">Interacts with EME1.</text>
</comment>
<evidence type="ECO:0000256" key="14">
    <source>
        <dbReference type="ARBA" id="ARBA00023254"/>
    </source>
</evidence>
<dbReference type="Gene3D" id="1.10.10.10">
    <property type="entry name" value="Winged helix-like DNA-binding domain superfamily/Winged helix DNA-binding domain"/>
    <property type="match status" value="1"/>
</dbReference>
<dbReference type="SUPFAM" id="SSF47802">
    <property type="entry name" value="DNA polymerase beta, N-terminal domain-like"/>
    <property type="match status" value="1"/>
</dbReference>
<dbReference type="OrthoDB" id="5963188at2759"/>
<dbReference type="Gene3D" id="1.10.150.670">
    <property type="entry name" value="Crossover junction endonuclease EME1, DNA-binding domain"/>
    <property type="match status" value="1"/>
</dbReference>
<dbReference type="GO" id="GO:0005634">
    <property type="term" value="C:nucleus"/>
    <property type="evidence" value="ECO:0007669"/>
    <property type="project" value="UniProtKB-SubCell"/>
</dbReference>
<feature type="region of interest" description="Disordered" evidence="17">
    <location>
        <begin position="357"/>
        <end position="383"/>
    </location>
</feature>
<keyword evidence="12 16" id="KW-0234">DNA repair</keyword>
<evidence type="ECO:0000256" key="8">
    <source>
        <dbReference type="ARBA" id="ARBA00022763"/>
    </source>
</evidence>
<evidence type="ECO:0000256" key="4">
    <source>
        <dbReference type="ARBA" id="ARBA00017114"/>
    </source>
</evidence>
<dbReference type="SUPFAM" id="SSF52980">
    <property type="entry name" value="Restriction endonuclease-like"/>
    <property type="match status" value="1"/>
</dbReference>
<evidence type="ECO:0000256" key="9">
    <source>
        <dbReference type="ARBA" id="ARBA00022801"/>
    </source>
</evidence>
<dbReference type="EC" id="3.1.22.-" evidence="16"/>
<evidence type="ECO:0000259" key="18">
    <source>
        <dbReference type="SMART" id="SM00891"/>
    </source>
</evidence>
<dbReference type="InterPro" id="IPR047416">
    <property type="entry name" value="XPF_nuclease_Mus81"/>
</dbReference>
<keyword evidence="7 16" id="KW-0255">Endonuclease</keyword>
<gene>
    <name evidence="19" type="ORF">MSYG_3203</name>
</gene>
<evidence type="ECO:0000256" key="13">
    <source>
        <dbReference type="ARBA" id="ARBA00023242"/>
    </source>
</evidence>
<dbReference type="FunFam" id="3.40.50.10130:FF:000005">
    <property type="entry name" value="crossover junction endonuclease MUS81 isoform X1"/>
    <property type="match status" value="1"/>
</dbReference>
<dbReference type="GO" id="GO:0000727">
    <property type="term" value="P:double-strand break repair via break-induced replication"/>
    <property type="evidence" value="ECO:0007669"/>
    <property type="project" value="UniProtKB-UniRule"/>
</dbReference>
<evidence type="ECO:0000256" key="16">
    <source>
        <dbReference type="RuleBase" id="RU369042"/>
    </source>
</evidence>
<keyword evidence="13 16" id="KW-0539">Nucleus</keyword>
<dbReference type="InterPro" id="IPR006166">
    <property type="entry name" value="ERCC4_domain"/>
</dbReference>
<dbReference type="CDD" id="cd21036">
    <property type="entry name" value="WH_MUS81"/>
    <property type="match status" value="1"/>
</dbReference>
<comment type="function">
    <text evidence="15 16">Interacts with EME1 to form a DNA structure-specific endonuclease with substrate preference for branched DNA structures with a 5'-end at the branch nick. Typical substrates include 3'-flap structures, D-loops, replication forks and nicked Holliday junctions. May be required in mitosis for the processing of stalled or collapsed replication fork intermediates. May be required in meiosis for the repair of meiosis-specific double strand breaks subsequent to single-end invasion (SEI).</text>
</comment>
<evidence type="ECO:0000256" key="17">
    <source>
        <dbReference type="SAM" id="MobiDB-lite"/>
    </source>
</evidence>
<dbReference type="InterPro" id="IPR010996">
    <property type="entry name" value="HHH_MUS81"/>
</dbReference>
<keyword evidence="11 16" id="KW-0233">DNA recombination</keyword>
<evidence type="ECO:0000313" key="19">
    <source>
        <dbReference type="EMBL" id="SHO78855.1"/>
    </source>
</evidence>
<feature type="compositionally biased region" description="Polar residues" evidence="17">
    <location>
        <begin position="177"/>
        <end position="186"/>
    </location>
</feature>
<dbReference type="Pfam" id="PF02732">
    <property type="entry name" value="ERCC4"/>
    <property type="match status" value="1"/>
</dbReference>
<evidence type="ECO:0000256" key="7">
    <source>
        <dbReference type="ARBA" id="ARBA00022759"/>
    </source>
</evidence>
<dbReference type="InterPro" id="IPR011335">
    <property type="entry name" value="Restrct_endonuc-II-like"/>
</dbReference>
<keyword evidence="14" id="KW-0469">Meiosis</keyword>
<dbReference type="PANTHER" id="PTHR13451">
    <property type="entry name" value="CLASS II CROSSOVER JUNCTION ENDONUCLEASE MUS81"/>
    <property type="match status" value="1"/>
</dbReference>
<dbReference type="GO" id="GO:0006308">
    <property type="term" value="P:DNA catabolic process"/>
    <property type="evidence" value="ECO:0007669"/>
    <property type="project" value="UniProtKB-UniRule"/>
</dbReference>
<evidence type="ECO:0000256" key="1">
    <source>
        <dbReference type="ARBA" id="ARBA00001946"/>
    </source>
</evidence>
<proteinExistence type="inferred from homology"/>
<evidence type="ECO:0000256" key="11">
    <source>
        <dbReference type="ARBA" id="ARBA00023172"/>
    </source>
</evidence>
<keyword evidence="5 16" id="KW-0540">Nuclease</keyword>
<dbReference type="GO" id="GO:0046872">
    <property type="term" value="F:metal ion binding"/>
    <property type="evidence" value="ECO:0007669"/>
    <property type="project" value="UniProtKB-UniRule"/>
</dbReference>
<evidence type="ECO:0000313" key="20">
    <source>
        <dbReference type="Proteomes" id="UP000186303"/>
    </source>
</evidence>
<keyword evidence="20" id="KW-1185">Reference proteome</keyword>
<feature type="region of interest" description="Disordered" evidence="17">
    <location>
        <begin position="161"/>
        <end position="188"/>
    </location>
</feature>
<feature type="compositionally biased region" description="Polar residues" evidence="17">
    <location>
        <begin position="88"/>
        <end position="98"/>
    </location>
</feature>
<dbReference type="VEuPathDB" id="FungiDB:MSYG_3203"/>
<dbReference type="AlphaFoldDB" id="A0A1M8A8P8"/>
<evidence type="ECO:0000256" key="2">
    <source>
        <dbReference type="ARBA" id="ARBA00004123"/>
    </source>
</evidence>
<feature type="region of interest" description="Disordered" evidence="17">
    <location>
        <begin position="76"/>
        <end position="107"/>
    </location>
</feature>
<keyword evidence="6 16" id="KW-0479">Metal-binding</keyword>
<name>A0A1M8A8P8_MALS4</name>
<dbReference type="InterPro" id="IPR047417">
    <property type="entry name" value="WHD_MUS81"/>
</dbReference>
<comment type="similarity">
    <text evidence="3 16">Belongs to the XPF family.</text>
</comment>